<dbReference type="InterPro" id="IPR036514">
    <property type="entry name" value="SGNH_hydro_sf"/>
</dbReference>
<evidence type="ECO:0000313" key="1">
    <source>
        <dbReference type="EMBL" id="CAB9495508.1"/>
    </source>
</evidence>
<accession>A0A6T9Y6N4</accession>
<dbReference type="AlphaFoldDB" id="A0A6T9Y6N4"/>
<dbReference type="EMBL" id="LR812090">
    <property type="protein sequence ID" value="CAB9495508.1"/>
    <property type="molecule type" value="Genomic_DNA"/>
</dbReference>
<dbReference type="RefSeq" id="WP_179984705.1">
    <property type="nucleotide sequence ID" value="NZ_LR812090.1"/>
</dbReference>
<dbReference type="SUPFAM" id="SSF52266">
    <property type="entry name" value="SGNH hydrolase"/>
    <property type="match status" value="1"/>
</dbReference>
<protein>
    <recommendedName>
        <fullName evidence="3">SGNH hydrolase-type esterase domain-containing protein</fullName>
    </recommendedName>
</protein>
<evidence type="ECO:0008006" key="3">
    <source>
        <dbReference type="Google" id="ProtNLM"/>
    </source>
</evidence>
<gene>
    <name evidence="1" type="ORF">ALFOR1_60036</name>
</gene>
<evidence type="ECO:0000313" key="2">
    <source>
        <dbReference type="Proteomes" id="UP000509458"/>
    </source>
</evidence>
<dbReference type="GO" id="GO:0016788">
    <property type="term" value="F:hydrolase activity, acting on ester bonds"/>
    <property type="evidence" value="ECO:0007669"/>
    <property type="project" value="UniProtKB-ARBA"/>
</dbReference>
<organism evidence="1 2">
    <name type="scientific">Alteromonas macleodii</name>
    <name type="common">Pseudoalteromonas macleodii</name>
    <dbReference type="NCBI Taxonomy" id="28108"/>
    <lineage>
        <taxon>Bacteria</taxon>
        <taxon>Pseudomonadati</taxon>
        <taxon>Pseudomonadota</taxon>
        <taxon>Gammaproteobacteria</taxon>
        <taxon>Alteromonadales</taxon>
        <taxon>Alteromonadaceae</taxon>
        <taxon>Alteromonas/Salinimonas group</taxon>
        <taxon>Alteromonas</taxon>
    </lineage>
</organism>
<dbReference type="Proteomes" id="UP000509458">
    <property type="component" value="Chromosome"/>
</dbReference>
<dbReference type="Gene3D" id="3.40.50.1110">
    <property type="entry name" value="SGNH hydrolase"/>
    <property type="match status" value="1"/>
</dbReference>
<sequence>MKELLVLGDSHALTFEHSQRFKKKFCKYSWDSLIVVGATISGLQNPNSKTQAMPLFIDKLGDKKRDTILILLGEVDLGFIVWFRAQKYNEDVNVIFDDVVLKYQEFINYVKRYCDNLIVISAPLPTIPDDRKEGEVAQLRASIKATQEERTHLTVKFNLLMQKWVIKSGYSYLNLDEACLGDNGLVINDLLNSEKADHHYDKKKYTDLLLTELENYLDH</sequence>
<name>A0A6T9Y6N4_ALTMA</name>
<proteinExistence type="predicted"/>
<reference evidence="1 2" key="1">
    <citation type="submission" date="2020-06" db="EMBL/GenBank/DDBJ databases">
        <authorList>
            <person name="Duchaud E."/>
        </authorList>
    </citation>
    <scope>NUCLEOTIDE SEQUENCE [LARGE SCALE GENOMIC DNA]</scope>
    <source>
        <strain evidence="1">Alteromonas fortis</strain>
    </source>
</reference>